<feature type="compositionally biased region" description="Basic and acidic residues" evidence="2">
    <location>
        <begin position="1"/>
        <end position="14"/>
    </location>
</feature>
<feature type="coiled-coil region" evidence="1">
    <location>
        <begin position="62"/>
        <end position="131"/>
    </location>
</feature>
<feature type="compositionally biased region" description="Low complexity" evidence="2">
    <location>
        <begin position="832"/>
        <end position="842"/>
    </location>
</feature>
<evidence type="ECO:0000313" key="3">
    <source>
        <dbReference type="EMBL" id="KAG2500602.1"/>
    </source>
</evidence>
<protein>
    <submittedName>
        <fullName evidence="3">Uncharacterized protein</fullName>
    </submittedName>
</protein>
<feature type="region of interest" description="Disordered" evidence="2">
    <location>
        <begin position="1"/>
        <end position="24"/>
    </location>
</feature>
<feature type="region of interest" description="Disordered" evidence="2">
    <location>
        <begin position="531"/>
        <end position="579"/>
    </location>
</feature>
<dbReference type="AlphaFoldDB" id="A0A835YF71"/>
<feature type="compositionally biased region" description="Gly residues" evidence="2">
    <location>
        <begin position="560"/>
        <end position="575"/>
    </location>
</feature>
<feature type="region of interest" description="Disordered" evidence="2">
    <location>
        <begin position="685"/>
        <end position="747"/>
    </location>
</feature>
<feature type="region of interest" description="Disordered" evidence="2">
    <location>
        <begin position="822"/>
        <end position="851"/>
    </location>
</feature>
<comment type="caution">
    <text evidence="3">The sequence shown here is derived from an EMBL/GenBank/DDBJ whole genome shotgun (WGS) entry which is preliminary data.</text>
</comment>
<name>A0A835YF71_9CHLO</name>
<dbReference type="EMBL" id="JAEHOE010000003">
    <property type="protein sequence ID" value="KAG2500602.1"/>
    <property type="molecule type" value="Genomic_DNA"/>
</dbReference>
<accession>A0A835YF71</accession>
<organism evidence="3 4">
    <name type="scientific">Edaphochlamys debaryana</name>
    <dbReference type="NCBI Taxonomy" id="47281"/>
    <lineage>
        <taxon>Eukaryota</taxon>
        <taxon>Viridiplantae</taxon>
        <taxon>Chlorophyta</taxon>
        <taxon>core chlorophytes</taxon>
        <taxon>Chlorophyceae</taxon>
        <taxon>CS clade</taxon>
        <taxon>Chlamydomonadales</taxon>
        <taxon>Chlamydomonadales incertae sedis</taxon>
        <taxon>Edaphochlamys</taxon>
    </lineage>
</organism>
<feature type="coiled-coil region" evidence="1">
    <location>
        <begin position="385"/>
        <end position="484"/>
    </location>
</feature>
<keyword evidence="4" id="KW-1185">Reference proteome</keyword>
<dbReference type="OrthoDB" id="548608at2759"/>
<evidence type="ECO:0000256" key="1">
    <source>
        <dbReference type="SAM" id="Coils"/>
    </source>
</evidence>
<reference evidence="3" key="1">
    <citation type="journal article" date="2020" name="bioRxiv">
        <title>Comparative genomics of Chlamydomonas.</title>
        <authorList>
            <person name="Craig R.J."/>
            <person name="Hasan A.R."/>
            <person name="Ness R.W."/>
            <person name="Keightley P.D."/>
        </authorList>
    </citation>
    <scope>NUCLEOTIDE SEQUENCE</scope>
    <source>
        <strain evidence="3">CCAP 11/70</strain>
    </source>
</reference>
<dbReference type="Proteomes" id="UP000612055">
    <property type="component" value="Unassembled WGS sequence"/>
</dbReference>
<keyword evidence="1" id="KW-0175">Coiled coil</keyword>
<sequence length="885" mass="93210">MSTKYQTRDQHQTQDEPTVQRPVNSRKLISVLRAAKAQQDLTAQPTKGRGLWLNSALWQAVTKQLETQVAEVEALQQQLLQQQQVTEELRAAADQDRGAQDRSIAVLQAQAQELGAEVAALQAQMRARQEAWDQHKRDLEAQADHLLQLLHERQGLLADNDGLRGALAAAQAAQAGAERRAAEALARATELERMHEYMMGKADNGLTERDAQAVRIRELTTALAEAKHQADTYRSQLATRSGPAEELTTELKRLRADNQRLVALLAKVPEYRALAAEVADERGVHYLPLEECLMARHLVEDLHPQLLDRPVDEIEGGLAGVGRRRDPDAPDPSLTVVLDEQYNWVPRAALLTGAAMMRRMMPGLPMAQLLALVGELNKIWRDRERARLAEVAAAHRQELKKLQQTFQQRAPYEAVVAGQKLTDLKRRLRSQAAQAAAEVATAKGEKRRVEDDSRVMLHAGLSSIQDLSEQVARLQTRNKKLHTKAAKQRSKAAKQGAPVCNTCLDRLLLPASAEAAHYLGRAVGLDSMQLGQGQGQAPAQAQTLTQQQTHGGQTSRQGTPGPGHGTGGPTGGVGGAYLSSGSPFAPSPYGASPYGGAYDELSPMPGRYQHETVSSRDERWERLMQAVDEPPVPAYRPPSTAFGAGGGGSMGHQQPTARGTGTAALADLYGSNAALVRVNVVQQSSSPAQSPAHMSVWRQREAAAAAAAGGGSGTPTRHIPMPAGAQDPYHPSSTAPGVGTAGAPPSTASAGGMTTLALEHTMQGLTITALPGTRVAVAGGGSGGGGGAGGGAALEFSTASLAEWRGAAGAEAGGEAPMTLQLQMGPGGGVSRSGAPSSAAGSAAGGGAGMQVGAAGTGAVAWTQPVRLSVRFPRQDVPTSSTGRS</sequence>
<feature type="compositionally biased region" description="Low complexity" evidence="2">
    <location>
        <begin position="531"/>
        <end position="559"/>
    </location>
</feature>
<proteinExistence type="predicted"/>
<gene>
    <name evidence="3" type="ORF">HYH03_001370</name>
</gene>
<evidence type="ECO:0000313" key="4">
    <source>
        <dbReference type="Proteomes" id="UP000612055"/>
    </source>
</evidence>
<evidence type="ECO:0000256" key="2">
    <source>
        <dbReference type="SAM" id="MobiDB-lite"/>
    </source>
</evidence>
<feature type="coiled-coil region" evidence="1">
    <location>
        <begin position="167"/>
        <end position="264"/>
    </location>
</feature>